<dbReference type="GO" id="GO:0016874">
    <property type="term" value="F:ligase activity"/>
    <property type="evidence" value="ECO:0007669"/>
    <property type="project" value="UniProtKB-KW"/>
</dbReference>
<dbReference type="InterPro" id="IPR013815">
    <property type="entry name" value="ATP_grasp_subdomain_1"/>
</dbReference>
<dbReference type="PANTHER" id="PTHR39217:SF1">
    <property type="entry name" value="GLUTATHIONE SYNTHETASE"/>
    <property type="match status" value="1"/>
</dbReference>
<comment type="caution">
    <text evidence="1">The sequence shown here is derived from an EMBL/GenBank/DDBJ whole genome shotgun (WGS) entry which is preliminary data.</text>
</comment>
<dbReference type="Gene3D" id="3.30.470.20">
    <property type="entry name" value="ATP-grasp fold, B domain"/>
    <property type="match status" value="1"/>
</dbReference>
<evidence type="ECO:0000313" key="1">
    <source>
        <dbReference type="EMBL" id="PZV81520.1"/>
    </source>
</evidence>
<dbReference type="SUPFAM" id="SSF56059">
    <property type="entry name" value="Glutathione synthetase ATP-binding domain-like"/>
    <property type="match status" value="1"/>
</dbReference>
<evidence type="ECO:0000313" key="2">
    <source>
        <dbReference type="Proteomes" id="UP000248917"/>
    </source>
</evidence>
<dbReference type="GO" id="GO:0005524">
    <property type="term" value="F:ATP binding"/>
    <property type="evidence" value="ECO:0007669"/>
    <property type="project" value="InterPro"/>
</dbReference>
<dbReference type="Gene3D" id="3.40.50.20">
    <property type="match status" value="1"/>
</dbReference>
<reference evidence="1 2" key="1">
    <citation type="submission" date="2018-06" db="EMBL/GenBank/DDBJ databases">
        <title>Genomic Encyclopedia of Archaeal and Bacterial Type Strains, Phase II (KMG-II): from individual species to whole genera.</title>
        <authorList>
            <person name="Goeker M."/>
        </authorList>
    </citation>
    <scope>NUCLEOTIDE SEQUENCE [LARGE SCALE GENOMIC DNA]</scope>
    <source>
        <strain evidence="1 2">T4</strain>
    </source>
</reference>
<dbReference type="PANTHER" id="PTHR39217">
    <property type="match status" value="1"/>
</dbReference>
<sequence length="323" mass="36621">MFKSKISEGFLKNGGSEKSLSPSFAQNLIPMPQHIAIVSYFSTGAYDTNTIDEDKLLSEILTELGISHEIQAWSDPQVDWSQFSHLLVKSPWDYFDYYAEFLIWIDKIEALGIPVLNDLKTIRWNSSKEYLLEIEAKGFPTIAGMILKKGNKPSLAEIQEKVKSDTLVIKPLVSGGAKNTLKIPVKEWADYEEKVAQLVKEEDFLAQPFVPEVAEVGEYSLIFFNQQFSHAVLKTPAKSDFRVQHYFGGTIQEIHPEAHLLESCQKLIDAFGKGTLYGRVDGVQIDGVFHLMELELIEPYLFLGLSDQAIPNYREALKRRLML</sequence>
<protein>
    <submittedName>
        <fullName evidence="1">Glutathione synthase/RimK-type ligase-like ATP-grasp enzyme</fullName>
    </submittedName>
</protein>
<dbReference type="InterPro" id="IPR053191">
    <property type="entry name" value="DcsG_Biosynth_Enzyme"/>
</dbReference>
<dbReference type="Gene3D" id="3.30.1490.20">
    <property type="entry name" value="ATP-grasp fold, A domain"/>
    <property type="match status" value="1"/>
</dbReference>
<dbReference type="AlphaFoldDB" id="A0A326RPT5"/>
<gene>
    <name evidence="1" type="ORF">CLV31_11051</name>
</gene>
<keyword evidence="1" id="KW-0436">Ligase</keyword>
<dbReference type="EMBL" id="QKTX01000010">
    <property type="protein sequence ID" value="PZV81520.1"/>
    <property type="molecule type" value="Genomic_DNA"/>
</dbReference>
<proteinExistence type="predicted"/>
<organism evidence="1 2">
    <name type="scientific">Algoriphagus aquaeductus</name>
    <dbReference type="NCBI Taxonomy" id="475299"/>
    <lineage>
        <taxon>Bacteria</taxon>
        <taxon>Pseudomonadati</taxon>
        <taxon>Bacteroidota</taxon>
        <taxon>Cytophagia</taxon>
        <taxon>Cytophagales</taxon>
        <taxon>Cyclobacteriaceae</taxon>
        <taxon>Algoriphagus</taxon>
    </lineage>
</organism>
<keyword evidence="2" id="KW-1185">Reference proteome</keyword>
<name>A0A326RPT5_9BACT</name>
<accession>A0A326RPT5</accession>
<dbReference type="Proteomes" id="UP000248917">
    <property type="component" value="Unassembled WGS sequence"/>
</dbReference>